<sequence>MTSPVISIAFHSGFGHTEVIADAVRAGAASTGATVHLIKVDGITDEQWELLDGSDAIIFGTPTYMGNVAAAFQAFAEASSKRWYTRAWQDKLAAGFTNSGSKSGDKLQALQAVSVLAAQQGMHWINLGLLPGWNSTTSSDDELNRLGFSLGAAAQSPVDAGAEAVHKFDVATAEHLGRRVAEQAAVFVAGKAALAG</sequence>
<dbReference type="OrthoDB" id="9801479at2"/>
<protein>
    <submittedName>
        <fullName evidence="2">Multimeric flavodoxin WrbA</fullName>
    </submittedName>
</protein>
<dbReference type="InterPro" id="IPR008254">
    <property type="entry name" value="Flavodoxin/NO_synth"/>
</dbReference>
<dbReference type="AlphaFoldDB" id="A0A561UPK4"/>
<reference evidence="2 3" key="1">
    <citation type="submission" date="2019-06" db="EMBL/GenBank/DDBJ databases">
        <title>Sequencing the genomes of 1000 actinobacteria strains.</title>
        <authorList>
            <person name="Klenk H.-P."/>
        </authorList>
    </citation>
    <scope>NUCLEOTIDE SEQUENCE [LARGE SCALE GENOMIC DNA]</scope>
    <source>
        <strain evidence="2 3">DSM 44826</strain>
    </source>
</reference>
<dbReference type="EMBL" id="VIWT01000001">
    <property type="protein sequence ID" value="TWG01289.1"/>
    <property type="molecule type" value="Genomic_DNA"/>
</dbReference>
<proteinExistence type="predicted"/>
<evidence type="ECO:0000313" key="2">
    <source>
        <dbReference type="EMBL" id="TWG01289.1"/>
    </source>
</evidence>
<dbReference type="GO" id="GO:0010181">
    <property type="term" value="F:FMN binding"/>
    <property type="evidence" value="ECO:0007669"/>
    <property type="project" value="InterPro"/>
</dbReference>
<dbReference type="Gene3D" id="3.40.50.360">
    <property type="match status" value="1"/>
</dbReference>
<dbReference type="GO" id="GO:0003955">
    <property type="term" value="F:NAD(P)H dehydrogenase (quinone) activity"/>
    <property type="evidence" value="ECO:0007669"/>
    <property type="project" value="TreeGrafter"/>
</dbReference>
<feature type="domain" description="Flavodoxin-like" evidence="1">
    <location>
        <begin position="6"/>
        <end position="151"/>
    </location>
</feature>
<dbReference type="PROSITE" id="PS50902">
    <property type="entry name" value="FLAVODOXIN_LIKE"/>
    <property type="match status" value="1"/>
</dbReference>
<organism evidence="2 3">
    <name type="scientific">Kitasatospora viridis</name>
    <dbReference type="NCBI Taxonomy" id="281105"/>
    <lineage>
        <taxon>Bacteria</taxon>
        <taxon>Bacillati</taxon>
        <taxon>Actinomycetota</taxon>
        <taxon>Actinomycetes</taxon>
        <taxon>Kitasatosporales</taxon>
        <taxon>Streptomycetaceae</taxon>
        <taxon>Kitasatospora</taxon>
    </lineage>
</organism>
<keyword evidence="3" id="KW-1185">Reference proteome</keyword>
<dbReference type="PANTHER" id="PTHR30546">
    <property type="entry name" value="FLAVODOXIN-RELATED PROTEIN WRBA-RELATED"/>
    <property type="match status" value="1"/>
</dbReference>
<dbReference type="PANTHER" id="PTHR30546:SF23">
    <property type="entry name" value="FLAVOPROTEIN-LIKE PROTEIN YCP4-RELATED"/>
    <property type="match status" value="1"/>
</dbReference>
<gene>
    <name evidence="2" type="ORF">FHX73_115181</name>
</gene>
<evidence type="ECO:0000259" key="1">
    <source>
        <dbReference type="PROSITE" id="PS50902"/>
    </source>
</evidence>
<dbReference type="InterPro" id="IPR005025">
    <property type="entry name" value="FMN_Rdtase-like_dom"/>
</dbReference>
<dbReference type="Pfam" id="PF03358">
    <property type="entry name" value="FMN_red"/>
    <property type="match status" value="1"/>
</dbReference>
<dbReference type="SUPFAM" id="SSF52218">
    <property type="entry name" value="Flavoproteins"/>
    <property type="match status" value="1"/>
</dbReference>
<evidence type="ECO:0000313" key="3">
    <source>
        <dbReference type="Proteomes" id="UP000317940"/>
    </source>
</evidence>
<dbReference type="InterPro" id="IPR029039">
    <property type="entry name" value="Flavoprotein-like_sf"/>
</dbReference>
<comment type="caution">
    <text evidence="2">The sequence shown here is derived from an EMBL/GenBank/DDBJ whole genome shotgun (WGS) entry which is preliminary data.</text>
</comment>
<dbReference type="Proteomes" id="UP000317940">
    <property type="component" value="Unassembled WGS sequence"/>
</dbReference>
<dbReference type="GO" id="GO:0016020">
    <property type="term" value="C:membrane"/>
    <property type="evidence" value="ECO:0007669"/>
    <property type="project" value="TreeGrafter"/>
</dbReference>
<name>A0A561UPK4_9ACTN</name>
<dbReference type="RefSeq" id="WP_145907406.1">
    <property type="nucleotide sequence ID" value="NZ_BAAAMZ010000030.1"/>
</dbReference>
<accession>A0A561UPK4</accession>